<feature type="chain" id="PRO_5030688658" evidence="1">
    <location>
        <begin position="19"/>
        <end position="288"/>
    </location>
</feature>
<evidence type="ECO:0000256" key="1">
    <source>
        <dbReference type="SAM" id="SignalP"/>
    </source>
</evidence>
<feature type="signal peptide" evidence="1">
    <location>
        <begin position="1"/>
        <end position="18"/>
    </location>
</feature>
<keyword evidence="1" id="KW-0732">Signal</keyword>
<dbReference type="EMBL" id="HBHR01018938">
    <property type="protein sequence ID" value="CAD9870379.1"/>
    <property type="molecule type" value="Transcribed_RNA"/>
</dbReference>
<organism evidence="2">
    <name type="scientific">Fibrocapsa japonica</name>
    <dbReference type="NCBI Taxonomy" id="94617"/>
    <lineage>
        <taxon>Eukaryota</taxon>
        <taxon>Sar</taxon>
        <taxon>Stramenopiles</taxon>
        <taxon>Ochrophyta</taxon>
        <taxon>Raphidophyceae</taxon>
        <taxon>Chattonellales</taxon>
        <taxon>Chattonellaceae</taxon>
        <taxon>Fibrocapsa</taxon>
    </lineage>
</organism>
<dbReference type="Pfam" id="PF13911">
    <property type="entry name" value="AhpC-TSA_2"/>
    <property type="match status" value="1"/>
</dbReference>
<protein>
    <submittedName>
        <fullName evidence="2">Uncharacterized protein</fullName>
    </submittedName>
</protein>
<sequence length="288" mass="31087">MFKLLALVSIALLAPGQCFFGGPAANARISQGPKSAEAVVDKLLSPQNKAKTMVVLGTYAADFNAIEYGQRLRHYLPELKSKGVKKIAMVLNAEESSCEAFRDILNLPPEIELLADPLGETGRKYGVSRGLLPDVNLNPFLKLYIMLFGAGAPNTLPAVITGYLGNPNGESGWITSSLAQGQIAGRWPNNALKIDDSGNVETNFFAELPVVGSWGRRPLELATLRLQNMIGVSLNRWEDLAPKEASLQAGVLTQLGGCIVVSNGERVYERMDDGICSIADFEEILRAL</sequence>
<dbReference type="InterPro" id="IPR032801">
    <property type="entry name" value="PXL2A/B/C"/>
</dbReference>
<proteinExistence type="predicted"/>
<dbReference type="AlphaFoldDB" id="A0A7S2V3W9"/>
<gene>
    <name evidence="2" type="ORF">FJAP1339_LOCUS9618</name>
</gene>
<name>A0A7S2V3W9_9STRA</name>
<reference evidence="2" key="1">
    <citation type="submission" date="2021-01" db="EMBL/GenBank/DDBJ databases">
        <authorList>
            <person name="Corre E."/>
            <person name="Pelletier E."/>
            <person name="Niang G."/>
            <person name="Scheremetjew M."/>
            <person name="Finn R."/>
            <person name="Kale V."/>
            <person name="Holt S."/>
            <person name="Cochrane G."/>
            <person name="Meng A."/>
            <person name="Brown T."/>
            <person name="Cohen L."/>
        </authorList>
    </citation>
    <scope>NUCLEOTIDE SEQUENCE</scope>
    <source>
        <strain evidence="2">CCMP1661</strain>
    </source>
</reference>
<evidence type="ECO:0000313" key="2">
    <source>
        <dbReference type="EMBL" id="CAD9870379.1"/>
    </source>
</evidence>
<accession>A0A7S2V3W9</accession>